<evidence type="ECO:0000313" key="2">
    <source>
        <dbReference type="Proteomes" id="UP000824321"/>
    </source>
</evidence>
<accession>A0ABX9A837</accession>
<dbReference type="EMBL" id="CP081294">
    <property type="protein sequence ID" value="QZD96449.1"/>
    <property type="molecule type" value="Genomic_DNA"/>
</dbReference>
<proteinExistence type="predicted"/>
<gene>
    <name evidence="1" type="ORF">K3136_00845</name>
</gene>
<keyword evidence="2" id="KW-1185">Reference proteome</keyword>
<evidence type="ECO:0000313" key="1">
    <source>
        <dbReference type="EMBL" id="QZD96449.1"/>
    </source>
</evidence>
<organism evidence="1 2">
    <name type="scientific">Qipengyuania gelatinilytica</name>
    <dbReference type="NCBI Taxonomy" id="2867231"/>
    <lineage>
        <taxon>Bacteria</taxon>
        <taxon>Pseudomonadati</taxon>
        <taxon>Pseudomonadota</taxon>
        <taxon>Alphaproteobacteria</taxon>
        <taxon>Sphingomonadales</taxon>
        <taxon>Erythrobacteraceae</taxon>
        <taxon>Qipengyuania</taxon>
    </lineage>
</organism>
<dbReference type="Proteomes" id="UP000824321">
    <property type="component" value="Chromosome"/>
</dbReference>
<protein>
    <submittedName>
        <fullName evidence="1">Uncharacterized protein</fullName>
    </submittedName>
</protein>
<reference evidence="1 2" key="1">
    <citation type="submission" date="2021-08" db="EMBL/GenBank/DDBJ databases">
        <title>Comparative Genomics Analysis of the Genus Qipengyuania Reveals Extensive Genetic Diversity and Metabolic Versatility, Including the Description of Fifteen Novel Species.</title>
        <authorList>
            <person name="Liu Y."/>
        </authorList>
    </citation>
    <scope>NUCLEOTIDE SEQUENCE [LARGE SCALE GENOMIC DNA]</scope>
    <source>
        <strain evidence="1 2">1NDH1</strain>
    </source>
</reference>
<name>A0ABX9A837_9SPHN</name>
<sequence length="91" mass="11060">MIARFKEIRSSKRTDGYGRWLLLIKELRVRHNVSILCAERMALENRHRRRWVEKQINTNQRCRKYALAHIRHNGDAALIEREGETFNFRVR</sequence>